<evidence type="ECO:0000256" key="1">
    <source>
        <dbReference type="SAM" id="MobiDB-lite"/>
    </source>
</evidence>
<dbReference type="AlphaFoldDB" id="A0A8T0Y104"/>
<gene>
    <name evidence="2" type="ORF">PC113_g23741</name>
    <name evidence="3" type="ORF">PC117_g26582</name>
    <name evidence="4" type="ORF">PC118_g23951</name>
</gene>
<evidence type="ECO:0000313" key="4">
    <source>
        <dbReference type="EMBL" id="KAG2957575.1"/>
    </source>
</evidence>
<protein>
    <submittedName>
        <fullName evidence="2">Uncharacterized protein</fullName>
    </submittedName>
</protein>
<dbReference type="Proteomes" id="UP000736787">
    <property type="component" value="Unassembled WGS sequence"/>
</dbReference>
<name>A0A8T0Y104_9STRA</name>
<dbReference type="EMBL" id="RCMK01002539">
    <property type="protein sequence ID" value="KAG2880384.1"/>
    <property type="molecule type" value="Genomic_DNA"/>
</dbReference>
<evidence type="ECO:0000313" key="5">
    <source>
        <dbReference type="Proteomes" id="UP000735874"/>
    </source>
</evidence>
<evidence type="ECO:0000313" key="3">
    <source>
        <dbReference type="EMBL" id="KAG2880384.1"/>
    </source>
</evidence>
<dbReference type="VEuPathDB" id="FungiDB:PC110_g17848"/>
<dbReference type="EMBL" id="RCMG01002395">
    <property type="protein sequence ID" value="KAG2810645.1"/>
    <property type="molecule type" value="Genomic_DNA"/>
</dbReference>
<accession>A0A8T0Y104</accession>
<proteinExistence type="predicted"/>
<reference evidence="2" key="1">
    <citation type="submission" date="2018-10" db="EMBL/GenBank/DDBJ databases">
        <title>Effector identification in a new, highly contiguous assembly of the strawberry crown rot pathogen Phytophthora cactorum.</title>
        <authorList>
            <person name="Armitage A.D."/>
            <person name="Nellist C.F."/>
            <person name="Bates H."/>
            <person name="Vickerstaff R.J."/>
            <person name="Harrison R.J."/>
        </authorList>
    </citation>
    <scope>NUCLEOTIDE SEQUENCE</scope>
    <source>
        <strain evidence="2">15-7</strain>
        <strain evidence="3">4040</strain>
        <strain evidence="4">P415</strain>
    </source>
</reference>
<sequence>MSGKTFLLKSRTLPQSDARTGTPIGQLRWCTAGPLDVYRPPKHVPTQTFLLAATSSQCPSDCGHFEFGGAARLCKKLTCRQLWCPEASPPMVGHKPPLDSGAPRLQTKMVSSETGDDECKVADGRLVPVLLVSALISASGVELAVRALACSPA</sequence>
<feature type="region of interest" description="Disordered" evidence="1">
    <location>
        <begin position="1"/>
        <end position="20"/>
    </location>
</feature>
<evidence type="ECO:0000313" key="2">
    <source>
        <dbReference type="EMBL" id="KAG2810645.1"/>
    </source>
</evidence>
<comment type="caution">
    <text evidence="2">The sequence shown here is derived from an EMBL/GenBank/DDBJ whole genome shotgun (WGS) entry which is preliminary data.</text>
</comment>
<dbReference type="EMBL" id="RCML01002550">
    <property type="protein sequence ID" value="KAG2957575.1"/>
    <property type="molecule type" value="Genomic_DNA"/>
</dbReference>
<organism evidence="2 5">
    <name type="scientific">Phytophthora cactorum</name>
    <dbReference type="NCBI Taxonomy" id="29920"/>
    <lineage>
        <taxon>Eukaryota</taxon>
        <taxon>Sar</taxon>
        <taxon>Stramenopiles</taxon>
        <taxon>Oomycota</taxon>
        <taxon>Peronosporomycetes</taxon>
        <taxon>Peronosporales</taxon>
        <taxon>Peronosporaceae</taxon>
        <taxon>Phytophthora</taxon>
    </lineage>
</organism>
<dbReference type="Proteomes" id="UP000697107">
    <property type="component" value="Unassembled WGS sequence"/>
</dbReference>
<dbReference type="Proteomes" id="UP000735874">
    <property type="component" value="Unassembled WGS sequence"/>
</dbReference>